<keyword evidence="2" id="KW-0472">Membrane</keyword>
<dbReference type="Proteomes" id="UP000694580">
    <property type="component" value="Chromosome 9"/>
</dbReference>
<name>A0AAY4B1N2_9TELE</name>
<feature type="region of interest" description="Disordered" evidence="1">
    <location>
        <begin position="124"/>
        <end position="146"/>
    </location>
</feature>
<keyword evidence="5" id="KW-1185">Reference proteome</keyword>
<feature type="compositionally biased region" description="Low complexity" evidence="1">
    <location>
        <begin position="124"/>
        <end position="138"/>
    </location>
</feature>
<feature type="compositionally biased region" description="Polar residues" evidence="1">
    <location>
        <begin position="533"/>
        <end position="544"/>
    </location>
</feature>
<evidence type="ECO:0000256" key="1">
    <source>
        <dbReference type="SAM" id="MobiDB-lite"/>
    </source>
</evidence>
<evidence type="ECO:0000313" key="5">
    <source>
        <dbReference type="Proteomes" id="UP000694580"/>
    </source>
</evidence>
<feature type="region of interest" description="Disordered" evidence="1">
    <location>
        <begin position="42"/>
        <end position="76"/>
    </location>
</feature>
<dbReference type="InterPro" id="IPR009505">
    <property type="entry name" value="Neural_ProG_Cyt"/>
</dbReference>
<reference evidence="4" key="3">
    <citation type="submission" date="2025-09" db="UniProtKB">
        <authorList>
            <consortium name="Ensembl"/>
        </authorList>
    </citation>
    <scope>IDENTIFICATION</scope>
</reference>
<proteinExistence type="predicted"/>
<reference evidence="4" key="2">
    <citation type="submission" date="2025-08" db="UniProtKB">
        <authorList>
            <consortium name="Ensembl"/>
        </authorList>
    </citation>
    <scope>IDENTIFICATION</scope>
</reference>
<dbReference type="GO" id="GO:0048858">
    <property type="term" value="P:cell projection morphogenesis"/>
    <property type="evidence" value="ECO:0007669"/>
    <property type="project" value="TreeGrafter"/>
</dbReference>
<dbReference type="GO" id="GO:0045202">
    <property type="term" value="C:synapse"/>
    <property type="evidence" value="ECO:0007669"/>
    <property type="project" value="TreeGrafter"/>
</dbReference>
<feature type="region of interest" description="Disordered" evidence="1">
    <location>
        <begin position="458"/>
        <end position="497"/>
    </location>
</feature>
<keyword evidence="2" id="KW-0812">Transmembrane</keyword>
<feature type="region of interest" description="Disordered" evidence="1">
    <location>
        <begin position="514"/>
        <end position="585"/>
    </location>
</feature>
<evidence type="ECO:0000256" key="2">
    <source>
        <dbReference type="SAM" id="Phobius"/>
    </source>
</evidence>
<dbReference type="AlphaFoldDB" id="A0AAY4B1N2"/>
<feature type="compositionally biased region" description="Basic and acidic residues" evidence="1">
    <location>
        <begin position="42"/>
        <end position="52"/>
    </location>
</feature>
<dbReference type="GeneTree" id="ENSGT00440000034270"/>
<feature type="domain" description="Neural chondroitin sulphate proteoglycan cytoplasmic" evidence="3">
    <location>
        <begin position="447"/>
        <end position="564"/>
    </location>
</feature>
<dbReference type="Ensembl" id="ENSDCDT00010015390.1">
    <property type="protein sequence ID" value="ENSDCDP00010014610.1"/>
    <property type="gene ID" value="ENSDCDG00010006672.1"/>
</dbReference>
<reference evidence="4 5" key="1">
    <citation type="submission" date="2020-06" db="EMBL/GenBank/DDBJ databases">
        <authorList>
            <consortium name="Wellcome Sanger Institute Data Sharing"/>
        </authorList>
    </citation>
    <scope>NUCLEOTIDE SEQUENCE [LARGE SCALE GENOMIC DNA]</scope>
</reference>
<organism evidence="4 5">
    <name type="scientific">Denticeps clupeoides</name>
    <name type="common">denticle herring</name>
    <dbReference type="NCBI Taxonomy" id="299321"/>
    <lineage>
        <taxon>Eukaryota</taxon>
        <taxon>Metazoa</taxon>
        <taxon>Chordata</taxon>
        <taxon>Craniata</taxon>
        <taxon>Vertebrata</taxon>
        <taxon>Euteleostomi</taxon>
        <taxon>Actinopterygii</taxon>
        <taxon>Neopterygii</taxon>
        <taxon>Teleostei</taxon>
        <taxon>Clupei</taxon>
        <taxon>Clupeiformes</taxon>
        <taxon>Denticipitoidei</taxon>
        <taxon>Denticipitidae</taxon>
        <taxon>Denticeps</taxon>
    </lineage>
</organism>
<evidence type="ECO:0000259" key="3">
    <source>
        <dbReference type="Pfam" id="PF06567"/>
    </source>
</evidence>
<sequence length="585" mass="63677">MDVYIRLCVYGCVYKCVCVCVAAQWLSVSLLVSVSGEHVAPHVDAGPKRASEIRPIPTTERRHGAPPPSSLSDPGRTERHLRRLCVRGCDTVAGMPPPLLLLLLLLLNVAALCARGSVLHVSKASSNSSSSVSSSPRSAFQVTDEATPFHEDVRVHSQHEEAEPRTGIYVEMVADSVEQEQLLGLHTGGSLGAGLPVLTSPRHKHRRPLDFAEEDEDMSDEAWAYGQPIRADGSLLEPLPQTNGQSDDDIINVEFHDHLPTQLPSYSHPEEQQGGDPTSWTLSDFYEYLSPDFSTTEVYPDEDDLPTVSDMEDENGALVSATVSSKPRVFVSDADSASSGDTNAAAVAPSGALDTPSGCRQGYVRSNGTCRSPCDVLTDYCYNGGQCYEVEGIGAFCRCNMQEYLWNKGPRCESVVTDFQIMCLVVGGASLVLLLLFMIIVFFAKRLHLLKAENSRLRRRSKYRPHSGTQQDNVSVSTVAEGSQANVRSVSDSPSELKHEHTLAYYDNVTCQDDPAKVENPLKSSPTKEEESLNIQNSFTSAQDNKAAAGDMDHVSEVNSQQNNASEVNSQQINVSEVNSQDDVA</sequence>
<feature type="transmembrane region" description="Helical" evidence="2">
    <location>
        <begin position="419"/>
        <end position="444"/>
    </location>
</feature>
<gene>
    <name evidence="4" type="primary">cspg5b</name>
</gene>
<dbReference type="PANTHER" id="PTHR15381:SF1">
    <property type="entry name" value="CHONDROITIN SULFATE PROTEOGLYCAN 5"/>
    <property type="match status" value="1"/>
</dbReference>
<dbReference type="PANTHER" id="PTHR15381">
    <property type="entry name" value="CHONDROITIN SULFATE PROTEOGLYCAN 5 -RELATED"/>
    <property type="match status" value="1"/>
</dbReference>
<feature type="compositionally biased region" description="Polar residues" evidence="1">
    <location>
        <begin position="467"/>
        <end position="494"/>
    </location>
</feature>
<keyword evidence="2" id="KW-1133">Transmembrane helix</keyword>
<dbReference type="Pfam" id="PF06567">
    <property type="entry name" value="Neural_ProG_Cyt"/>
    <property type="match status" value="1"/>
</dbReference>
<feature type="compositionally biased region" description="Polar residues" evidence="1">
    <location>
        <begin position="557"/>
        <end position="585"/>
    </location>
</feature>
<accession>A0AAY4B1N2</accession>
<evidence type="ECO:0000313" key="4">
    <source>
        <dbReference type="Ensembl" id="ENSDCDP00010014610.1"/>
    </source>
</evidence>
<protein>
    <recommendedName>
        <fullName evidence="3">Neural chondroitin sulphate proteoglycan cytoplasmic domain-containing protein</fullName>
    </recommendedName>
</protein>